<dbReference type="GeneID" id="9590864"/>
<feature type="region of interest" description="Disordered" evidence="1">
    <location>
        <begin position="202"/>
        <end position="222"/>
    </location>
</feature>
<evidence type="ECO:0000313" key="2">
    <source>
        <dbReference type="EMBL" id="EFI98487.1"/>
    </source>
</evidence>
<gene>
    <name evidence="2" type="ORF">SCHCODRAFT_234296</name>
</gene>
<dbReference type="KEGG" id="scm:SCHCO_01349130"/>
<protein>
    <submittedName>
        <fullName evidence="2">Uncharacterized protein</fullName>
    </submittedName>
</protein>
<dbReference type="Proteomes" id="UP000007431">
    <property type="component" value="Unassembled WGS sequence"/>
</dbReference>
<organism evidence="3">
    <name type="scientific">Schizophyllum commune (strain H4-8 / FGSC 9210)</name>
    <name type="common">Split gill fungus</name>
    <dbReference type="NCBI Taxonomy" id="578458"/>
    <lineage>
        <taxon>Eukaryota</taxon>
        <taxon>Fungi</taxon>
        <taxon>Dikarya</taxon>
        <taxon>Basidiomycota</taxon>
        <taxon>Agaricomycotina</taxon>
        <taxon>Agaricomycetes</taxon>
        <taxon>Agaricomycetidae</taxon>
        <taxon>Agaricales</taxon>
        <taxon>Schizophyllaceae</taxon>
        <taxon>Schizophyllum</taxon>
    </lineage>
</organism>
<keyword evidence="3" id="KW-1185">Reference proteome</keyword>
<name>D8Q1D3_SCHCM</name>
<evidence type="ECO:0000313" key="3">
    <source>
        <dbReference type="Proteomes" id="UP000007431"/>
    </source>
</evidence>
<accession>D8Q1D3</accession>
<dbReference type="AlphaFoldDB" id="D8Q1D3"/>
<evidence type="ECO:0000256" key="1">
    <source>
        <dbReference type="SAM" id="MobiDB-lite"/>
    </source>
</evidence>
<feature type="region of interest" description="Disordered" evidence="1">
    <location>
        <begin position="352"/>
        <end position="401"/>
    </location>
</feature>
<feature type="compositionally biased region" description="Basic and acidic residues" evidence="1">
    <location>
        <begin position="202"/>
        <end position="212"/>
    </location>
</feature>
<proteinExistence type="predicted"/>
<dbReference type="EMBL" id="GL377305">
    <property type="protein sequence ID" value="EFI98487.1"/>
    <property type="molecule type" value="Genomic_DNA"/>
</dbReference>
<dbReference type="HOGENOM" id="CLU_594676_0_0_1"/>
<feature type="region of interest" description="Disordered" evidence="1">
    <location>
        <begin position="437"/>
        <end position="460"/>
    </location>
</feature>
<feature type="compositionally biased region" description="Basic and acidic residues" evidence="1">
    <location>
        <begin position="451"/>
        <end position="460"/>
    </location>
</feature>
<sequence length="460" mass="50166">MDVGEETWLECMQLGPPYSVDRVLSDEGAHPEPPYNWPAGPLFDQLQLANLFKPTCKPTARCRTVSDTTFTTDSSADPDILLSASAVTASPHTFDILAGACPQPPTYPPGHPATWAPSPDVALTGQPPSSTSLHFDLDTTSKPLNSPYVALDDASSLQANFRREVGSQAQTEASIKRRRASARSSSAYVCECCPKTFTRKKNLQEARQDRPHPASSIKPKVPVHPFDNPFSRYNEPPLFSTSAIDKERALLNVDTSVEPIPVTHAPAHIVAPFTLRGLLQRYRCHRRASFSGHKPSFRLAPTGTTDALPNQYTPSSPYKSARINADSHKHLHEPVLPANSAPETVPNPGMLIVATETSPSPGGATSASCLPPPTNNFRKRVSTRNRQQASEKRRSSGSRSNFSCNIEGCTTTFTRWQNLKASLRASWLQATLQHARASQKPRSACARRSVATKEDSDLNA</sequence>
<feature type="compositionally biased region" description="Polar residues" evidence="1">
    <location>
        <begin position="355"/>
        <end position="368"/>
    </location>
</feature>
<reference evidence="2 3" key="1">
    <citation type="journal article" date="2010" name="Nat. Biotechnol.">
        <title>Genome sequence of the model mushroom Schizophyllum commune.</title>
        <authorList>
            <person name="Ohm R.A."/>
            <person name="de Jong J.F."/>
            <person name="Lugones L.G."/>
            <person name="Aerts A."/>
            <person name="Kothe E."/>
            <person name="Stajich J.E."/>
            <person name="de Vries R.P."/>
            <person name="Record E."/>
            <person name="Levasseur A."/>
            <person name="Baker S.E."/>
            <person name="Bartholomew K.A."/>
            <person name="Coutinho P.M."/>
            <person name="Erdmann S."/>
            <person name="Fowler T.J."/>
            <person name="Gathman A.C."/>
            <person name="Lombard V."/>
            <person name="Henrissat B."/>
            <person name="Knabe N."/>
            <person name="Kuees U."/>
            <person name="Lilly W.W."/>
            <person name="Lindquist E."/>
            <person name="Lucas S."/>
            <person name="Magnuson J.K."/>
            <person name="Piumi F."/>
            <person name="Raudaskoski M."/>
            <person name="Salamov A."/>
            <person name="Schmutz J."/>
            <person name="Schwarze F.W.M.R."/>
            <person name="vanKuyk P.A."/>
            <person name="Horton J.S."/>
            <person name="Grigoriev I.V."/>
            <person name="Woesten H.A.B."/>
        </authorList>
    </citation>
    <scope>NUCLEOTIDE SEQUENCE [LARGE SCALE GENOMIC DNA]</scope>
    <source>
        <strain evidence="3">H4-8 / FGSC 9210</strain>
    </source>
</reference>
<dbReference type="InParanoid" id="D8Q1D3"/>
<dbReference type="VEuPathDB" id="FungiDB:SCHCODRAFT_01349130"/>
<dbReference type="RefSeq" id="XP_003033390.1">
    <property type="nucleotide sequence ID" value="XM_003033344.1"/>
</dbReference>